<feature type="domain" description="Sulfatase-modifying factor enzyme-like" evidence="1">
    <location>
        <begin position="47"/>
        <end position="305"/>
    </location>
</feature>
<dbReference type="PANTHER" id="PTHR23150:SF19">
    <property type="entry name" value="FORMYLGLYCINE-GENERATING ENZYME"/>
    <property type="match status" value="1"/>
</dbReference>
<dbReference type="InterPro" id="IPR042095">
    <property type="entry name" value="SUMF_sf"/>
</dbReference>
<proteinExistence type="predicted"/>
<evidence type="ECO:0000313" key="2">
    <source>
        <dbReference type="EMBL" id="CUS46877.1"/>
    </source>
</evidence>
<sequence length="314" mass="34347">MFDRPASQRAGGGRRRFLLSAFAVSLLATTACTSKQPGSTCADLSAAPMVAIPGGSFTMGDDPLYREEGPPRTVSVKPFWIDAHELTNAEFAAFVKATGYKTMAERVPPALPDSPPEMRIPGSAVFSVPSQDDPRWWRWSVGAQWRHPSGPAESIAGREHEPVVQIAFEDAEAYARWAGKRLPTEAEWEYAARAGQKALPEPVDGEGRPQANYYQGVFPQRDLGLDGYKGRAPVGCFKPNAFGLYDMIGNVWEWTSDPGGPQGNMHVIKGGSYLCASNYCARYRPAARQFQERGLGTDHIGVRLVADRPVPPRH</sequence>
<accession>A0A160TQR4</accession>
<protein>
    <submittedName>
        <fullName evidence="2">Sulfatase modifying factor 1 (C-alpha-formyglycine-generating enzyme 1)</fullName>
    </submittedName>
</protein>
<organism evidence="2">
    <name type="scientific">hydrothermal vent metagenome</name>
    <dbReference type="NCBI Taxonomy" id="652676"/>
    <lineage>
        <taxon>unclassified sequences</taxon>
        <taxon>metagenomes</taxon>
        <taxon>ecological metagenomes</taxon>
    </lineage>
</organism>
<dbReference type="InterPro" id="IPR016187">
    <property type="entry name" value="CTDL_fold"/>
</dbReference>
<dbReference type="SUPFAM" id="SSF56436">
    <property type="entry name" value="C-type lectin-like"/>
    <property type="match status" value="1"/>
</dbReference>
<dbReference type="PROSITE" id="PS51257">
    <property type="entry name" value="PROKAR_LIPOPROTEIN"/>
    <property type="match status" value="1"/>
</dbReference>
<dbReference type="InterPro" id="IPR005532">
    <property type="entry name" value="SUMF_dom"/>
</dbReference>
<dbReference type="AlphaFoldDB" id="A0A160TQR4"/>
<evidence type="ECO:0000259" key="1">
    <source>
        <dbReference type="Pfam" id="PF03781"/>
    </source>
</evidence>
<dbReference type="PANTHER" id="PTHR23150">
    <property type="entry name" value="SULFATASE MODIFYING FACTOR 1, 2"/>
    <property type="match status" value="1"/>
</dbReference>
<gene>
    <name evidence="2" type="ORF">MGWOODY_Smn1846</name>
</gene>
<dbReference type="Gene3D" id="3.90.1580.10">
    <property type="entry name" value="paralog of FGE (formylglycine-generating enzyme)"/>
    <property type="match status" value="1"/>
</dbReference>
<dbReference type="EMBL" id="CZQE01000407">
    <property type="protein sequence ID" value="CUS46877.1"/>
    <property type="molecule type" value="Genomic_DNA"/>
</dbReference>
<dbReference type="GO" id="GO:0005783">
    <property type="term" value="C:endoplasmic reticulum"/>
    <property type="evidence" value="ECO:0007669"/>
    <property type="project" value="TreeGrafter"/>
</dbReference>
<dbReference type="GO" id="GO:0120147">
    <property type="term" value="F:formylglycine-generating oxidase activity"/>
    <property type="evidence" value="ECO:0007669"/>
    <property type="project" value="TreeGrafter"/>
</dbReference>
<dbReference type="Pfam" id="PF03781">
    <property type="entry name" value="FGE-sulfatase"/>
    <property type="match status" value="1"/>
</dbReference>
<reference evidence="2" key="1">
    <citation type="submission" date="2015-10" db="EMBL/GenBank/DDBJ databases">
        <authorList>
            <person name="Gilbert D.G."/>
        </authorList>
    </citation>
    <scope>NUCLEOTIDE SEQUENCE</scope>
</reference>
<name>A0A160TQR4_9ZZZZ</name>
<dbReference type="InterPro" id="IPR051043">
    <property type="entry name" value="Sulfatase_Mod_Factor_Kinase"/>
</dbReference>